<evidence type="ECO:0000259" key="1">
    <source>
        <dbReference type="Pfam" id="PF13643"/>
    </source>
</evidence>
<organism evidence="2 3">
    <name type="scientific">Luteimonas marina</name>
    <dbReference type="NCBI Taxonomy" id="488485"/>
    <lineage>
        <taxon>Bacteria</taxon>
        <taxon>Pseudomonadati</taxon>
        <taxon>Pseudomonadota</taxon>
        <taxon>Gammaproteobacteria</taxon>
        <taxon>Lysobacterales</taxon>
        <taxon>Lysobacteraceae</taxon>
        <taxon>Luteimonas</taxon>
    </lineage>
</organism>
<dbReference type="AlphaFoldDB" id="A0A5C5U938"/>
<comment type="caution">
    <text evidence="2">The sequence shown here is derived from an EMBL/GenBank/DDBJ whole genome shotgun (WGS) entry which is preliminary data.</text>
</comment>
<evidence type="ECO:0000313" key="3">
    <source>
        <dbReference type="Proteomes" id="UP000319980"/>
    </source>
</evidence>
<reference evidence="2 3" key="1">
    <citation type="journal article" date="2008" name="Int. J. Syst. Evol. Microbiol.">
        <title>Luteimonas marina sp. nov., isolated from seawater.</title>
        <authorList>
            <person name="Baik K.S."/>
            <person name="Park S.C."/>
            <person name="Kim M.S."/>
            <person name="Kim E.M."/>
            <person name="Park C."/>
            <person name="Chun J."/>
            <person name="Seong C.N."/>
        </authorList>
    </citation>
    <scope>NUCLEOTIDE SEQUENCE [LARGE SCALE GENOMIC DNA]</scope>
    <source>
        <strain evidence="2 3">FR1330</strain>
    </source>
</reference>
<evidence type="ECO:0000313" key="2">
    <source>
        <dbReference type="EMBL" id="TWT22446.1"/>
    </source>
</evidence>
<dbReference type="OrthoDB" id="9808624at2"/>
<accession>A0A5C5U938</accession>
<keyword evidence="3" id="KW-1185">Reference proteome</keyword>
<feature type="domain" description="DUF4145" evidence="1">
    <location>
        <begin position="85"/>
        <end position="165"/>
    </location>
</feature>
<dbReference type="Proteomes" id="UP000319980">
    <property type="component" value="Unassembled WGS sequence"/>
</dbReference>
<protein>
    <submittedName>
        <fullName evidence="2">DUF4145 domain-containing protein</fullName>
    </submittedName>
</protein>
<sequence>MSKYYPPTFSEKQFHCIHCGVYAAQQWIPLPFSHSSSSSSPVTRCFCTHCKTNSYWYEEQMVVPADSPVEPAHTDMPEAIVGDYNEARSIFGRSPRAAAALLRLAVQKLMPVLGQGGENINDDIRALVSQGLPTQVQQALDYCRVIGNNAVHPGEINLSDTPEMAQNLFAMLNFIVEDRVTRPKQIQALYEQLPEKARAAVAKRDTPRGA</sequence>
<gene>
    <name evidence="2" type="ORF">FQY83_05320</name>
</gene>
<dbReference type="InterPro" id="IPR025285">
    <property type="entry name" value="DUF4145"/>
</dbReference>
<name>A0A5C5U938_9GAMM</name>
<dbReference type="EMBL" id="VOHK01000002">
    <property type="protein sequence ID" value="TWT22446.1"/>
    <property type="molecule type" value="Genomic_DNA"/>
</dbReference>
<dbReference type="RefSeq" id="WP_146385802.1">
    <property type="nucleotide sequence ID" value="NZ_VOHK01000002.1"/>
</dbReference>
<proteinExistence type="predicted"/>
<dbReference type="Pfam" id="PF13643">
    <property type="entry name" value="DUF4145"/>
    <property type="match status" value="1"/>
</dbReference>